<gene>
    <name evidence="4" type="ORF">JJB74_04945</name>
</gene>
<dbReference type="NCBIfam" id="TIGR00638">
    <property type="entry name" value="Mop"/>
    <property type="match status" value="2"/>
</dbReference>
<dbReference type="InterPro" id="IPR005116">
    <property type="entry name" value="Transp-assoc_OB_typ1"/>
</dbReference>
<dbReference type="EMBL" id="JAEPBG010000001">
    <property type="protein sequence ID" value="MBK4733952.1"/>
    <property type="molecule type" value="Genomic_DNA"/>
</dbReference>
<evidence type="ECO:0000256" key="1">
    <source>
        <dbReference type="ARBA" id="ARBA00022505"/>
    </source>
</evidence>
<dbReference type="InterPro" id="IPR008995">
    <property type="entry name" value="Mo/tungstate-bd_C_term_dom"/>
</dbReference>
<keyword evidence="5" id="KW-1185">Reference proteome</keyword>
<feature type="domain" description="Mop" evidence="3">
    <location>
        <begin position="2"/>
        <end position="68"/>
    </location>
</feature>
<comment type="caution">
    <text evidence="4">The sequence shown here is derived from an EMBL/GenBank/DDBJ whole genome shotgun (WGS) entry which is preliminary data.</text>
</comment>
<keyword evidence="1 2" id="KW-0500">Molybdenum</keyword>
<protein>
    <submittedName>
        <fullName evidence="4">TOBE domain-containing protein</fullName>
    </submittedName>
</protein>
<dbReference type="InterPro" id="IPR004606">
    <property type="entry name" value="Mop_domain"/>
</dbReference>
<evidence type="ECO:0000313" key="4">
    <source>
        <dbReference type="EMBL" id="MBK4733952.1"/>
    </source>
</evidence>
<feature type="domain" description="Mop" evidence="3">
    <location>
        <begin position="74"/>
        <end position="139"/>
    </location>
</feature>
<proteinExistence type="predicted"/>
<name>A0A934SW82_9BURK</name>
<dbReference type="PANTHER" id="PTHR30432:SF1">
    <property type="entry name" value="DNA-BINDING TRANSCRIPTIONAL DUAL REGULATOR MODE"/>
    <property type="match status" value="1"/>
</dbReference>
<dbReference type="Gene3D" id="2.40.50.100">
    <property type="match status" value="2"/>
</dbReference>
<reference evidence="4" key="1">
    <citation type="submission" date="2021-01" db="EMBL/GenBank/DDBJ databases">
        <title>Genome sequence of strain Noviherbaspirillum sp. DKR-6.</title>
        <authorList>
            <person name="Chaudhary D.K."/>
        </authorList>
    </citation>
    <scope>NUCLEOTIDE SEQUENCE</scope>
    <source>
        <strain evidence="4">DKR-6</strain>
    </source>
</reference>
<dbReference type="Proteomes" id="UP000622890">
    <property type="component" value="Unassembled WGS sequence"/>
</dbReference>
<dbReference type="AlphaFoldDB" id="A0A934SW82"/>
<dbReference type="GO" id="GO:0015689">
    <property type="term" value="P:molybdate ion transport"/>
    <property type="evidence" value="ECO:0007669"/>
    <property type="project" value="InterPro"/>
</dbReference>
<dbReference type="InterPro" id="IPR051815">
    <property type="entry name" value="Molybdate_resp_trans_reg"/>
</dbReference>
<dbReference type="PANTHER" id="PTHR30432">
    <property type="entry name" value="TRANSCRIPTIONAL REGULATOR MODE"/>
    <property type="match status" value="1"/>
</dbReference>
<evidence type="ECO:0000256" key="2">
    <source>
        <dbReference type="PROSITE-ProRule" id="PRU01213"/>
    </source>
</evidence>
<evidence type="ECO:0000313" key="5">
    <source>
        <dbReference type="Proteomes" id="UP000622890"/>
    </source>
</evidence>
<dbReference type="RefSeq" id="WP_200590658.1">
    <property type="nucleotide sequence ID" value="NZ_JAEPBG010000001.1"/>
</dbReference>
<organism evidence="4 5">
    <name type="scientific">Noviherbaspirillum pedocola</name>
    <dbReference type="NCBI Taxonomy" id="2801341"/>
    <lineage>
        <taxon>Bacteria</taxon>
        <taxon>Pseudomonadati</taxon>
        <taxon>Pseudomonadota</taxon>
        <taxon>Betaproteobacteria</taxon>
        <taxon>Burkholderiales</taxon>
        <taxon>Oxalobacteraceae</taxon>
        <taxon>Noviherbaspirillum</taxon>
    </lineage>
</organism>
<dbReference type="SUPFAM" id="SSF50331">
    <property type="entry name" value="MOP-like"/>
    <property type="match status" value="2"/>
</dbReference>
<sequence>MKTSARNQLAGIVTVLTPGAVNDEVEIEVGPGVRIVATITRTSTQSLGLAVGKPAFALIKASSVLIATDVGDVKLSSRNQLRGTVSAVRPGAVNAEVDLDIGGGSIAAIVTMESLQALGLAVGTPALALFKASSVIVGTRS</sequence>
<accession>A0A934SW82</accession>
<dbReference type="Pfam" id="PF03459">
    <property type="entry name" value="TOBE"/>
    <property type="match status" value="2"/>
</dbReference>
<dbReference type="PROSITE" id="PS51866">
    <property type="entry name" value="MOP"/>
    <property type="match status" value="2"/>
</dbReference>
<evidence type="ECO:0000259" key="3">
    <source>
        <dbReference type="PROSITE" id="PS51866"/>
    </source>
</evidence>